<sequence length="360" mass="38913">MDGDHSPHSFCDSASGSLAHLRERASAFFERLPVAELARDAQRRRWVSDWARIGDDYLVLAESAGEAGSSRFSGESYLCAMTAHEVARSLSCSEDAAGIDLADKIGLSLGKLEDRWAKRIERVEIDYLGQATLEGFFVSAACNCASAPAVICVGDEEADLGAVLARLLPALLGRGVSLLLVDGRNASVSRSRRPEHALGCWLDYLDGRPDVDSNRIGVYGEGAGASHASRLACSDRRIAAAVCDGGFWASHRLRASVRWITGVWHEVGGDSPTRSLPTARRVPCPILVAVGRRSMVREEDALELQAAYHQSGAHCSVVVPNAIRCPLGEVENFVAVDDFVFDWFGDKFGPARQIDPLAYL</sequence>
<dbReference type="Proteomes" id="UP000290819">
    <property type="component" value="Unassembled WGS sequence"/>
</dbReference>
<dbReference type="GO" id="GO:0016787">
    <property type="term" value="F:hydrolase activity"/>
    <property type="evidence" value="ECO:0007669"/>
    <property type="project" value="UniProtKB-KW"/>
</dbReference>
<reference evidence="1 2" key="1">
    <citation type="submission" date="2017-03" db="EMBL/GenBank/DDBJ databases">
        <authorList>
            <person name="Safronova V.I."/>
            <person name="Sazanova A.L."/>
            <person name="Chirak E.R."/>
        </authorList>
    </citation>
    <scope>NUCLEOTIDE SEQUENCE [LARGE SCALE GENOMIC DNA]</scope>
    <source>
        <strain evidence="1 2">Opo-243</strain>
    </source>
</reference>
<protein>
    <submittedName>
        <fullName evidence="1">Alpha/beta hydrolase</fullName>
    </submittedName>
</protein>
<proteinExistence type="predicted"/>
<evidence type="ECO:0000313" key="2">
    <source>
        <dbReference type="Proteomes" id="UP000290819"/>
    </source>
</evidence>
<evidence type="ECO:0000313" key="1">
    <source>
        <dbReference type="EMBL" id="RXT35441.1"/>
    </source>
</evidence>
<dbReference type="SUPFAM" id="SSF53474">
    <property type="entry name" value="alpha/beta-Hydrolases"/>
    <property type="match status" value="1"/>
</dbReference>
<accession>A0A4Q1UKN7</accession>
<dbReference type="OrthoDB" id="217645at2"/>
<dbReference type="RefSeq" id="WP_129275386.1">
    <property type="nucleotide sequence ID" value="NZ_MZXW01000053.1"/>
</dbReference>
<keyword evidence="2" id="KW-1185">Reference proteome</keyword>
<dbReference type="Gene3D" id="3.40.50.1820">
    <property type="entry name" value="alpha/beta hydrolase"/>
    <property type="match status" value="1"/>
</dbReference>
<dbReference type="EMBL" id="MZXW01000053">
    <property type="protein sequence ID" value="RXT35441.1"/>
    <property type="molecule type" value="Genomic_DNA"/>
</dbReference>
<dbReference type="AlphaFoldDB" id="A0A4Q1UKN7"/>
<dbReference type="InterPro" id="IPR029058">
    <property type="entry name" value="AB_hydrolase_fold"/>
</dbReference>
<comment type="caution">
    <text evidence="1">The sequence shown here is derived from an EMBL/GenBank/DDBJ whole genome shotgun (WGS) entry which is preliminary data.</text>
</comment>
<name>A0A4Q1UKN7_9BRAD</name>
<keyword evidence="1" id="KW-0378">Hydrolase</keyword>
<organism evidence="1 2">
    <name type="scientific">Bradyrhizobium betae</name>
    <dbReference type="NCBI Taxonomy" id="244734"/>
    <lineage>
        <taxon>Bacteria</taxon>
        <taxon>Pseudomonadati</taxon>
        <taxon>Pseudomonadota</taxon>
        <taxon>Alphaproteobacteria</taxon>
        <taxon>Hyphomicrobiales</taxon>
        <taxon>Nitrobacteraceae</taxon>
        <taxon>Bradyrhizobium</taxon>
    </lineage>
</organism>
<gene>
    <name evidence="1" type="ORF">B5V03_36920</name>
</gene>